<gene>
    <name evidence="2" type="ORF">G7084_04245</name>
</gene>
<dbReference type="AlphaFoldDB" id="A0A6G8B033"/>
<feature type="transmembrane region" description="Helical" evidence="1">
    <location>
        <begin position="232"/>
        <end position="256"/>
    </location>
</feature>
<name>A0A6G8B033_9LACO</name>
<evidence type="ECO:0000256" key="1">
    <source>
        <dbReference type="SAM" id="Phobius"/>
    </source>
</evidence>
<evidence type="ECO:0000313" key="2">
    <source>
        <dbReference type="EMBL" id="QIL50590.1"/>
    </source>
</evidence>
<feature type="transmembrane region" description="Helical" evidence="1">
    <location>
        <begin position="170"/>
        <end position="193"/>
    </location>
</feature>
<feature type="transmembrane region" description="Helical" evidence="1">
    <location>
        <begin position="200"/>
        <end position="220"/>
    </location>
</feature>
<feature type="transmembrane region" description="Helical" evidence="1">
    <location>
        <begin position="146"/>
        <end position="164"/>
    </location>
</feature>
<feature type="transmembrane region" description="Helical" evidence="1">
    <location>
        <begin position="293"/>
        <end position="316"/>
    </location>
</feature>
<reference evidence="2 3" key="1">
    <citation type="submission" date="2020-03" db="EMBL/GenBank/DDBJ databases">
        <title>Weissella sp. nov., isolated from Cybister lewisianus.</title>
        <authorList>
            <person name="Hyun D.-W."/>
            <person name="Bae J.-W."/>
        </authorList>
    </citation>
    <scope>NUCLEOTIDE SEQUENCE [LARGE SCALE GENOMIC DNA]</scope>
    <source>
        <strain evidence="2 3">HDW19</strain>
    </source>
</reference>
<sequence length="372" mass="42124">MMFVQNKVKLAPWLILFFGIGILYFGLRQDAFLYQQPIVQVKQVKTFDINHATDAYLNHVQNYQQSVQVEFLNTHKQGQKIWVENNYDSSQGMDQQLQPRMQIFLRRQGDTWSFDNVKRDSTWIPILIMLIGLLVNLMGKAGRLTSVSLLLNSLLFIMAIGLNLRTGTHYLLVIFILFSLIVSALTLGFVMGLRNRQTWVIFLTVLTATCSAMLIAAIVFKLDHNQGLNFELLGFITQLPIPMFFAMTLVGVLGAVMDESTDMIATLFTLIKTNPKITAKELVLAGQHVGQEIFGALTNVLFLIFIASQIPMAILFLRNGNDIGYTYSMNMKLGMIQTLISAIGIVLTVPAGIMWVIIDHKYQDSIHKRRRN</sequence>
<organism evidence="2 3">
    <name type="scientific">Weissella coleopterorum</name>
    <dbReference type="NCBI Taxonomy" id="2714949"/>
    <lineage>
        <taxon>Bacteria</taxon>
        <taxon>Bacillati</taxon>
        <taxon>Bacillota</taxon>
        <taxon>Bacilli</taxon>
        <taxon>Lactobacillales</taxon>
        <taxon>Lactobacillaceae</taxon>
        <taxon>Weissella</taxon>
    </lineage>
</organism>
<dbReference type="PANTHER" id="PTHR41771:SF1">
    <property type="entry name" value="MEMBRANE PROTEIN"/>
    <property type="match status" value="1"/>
</dbReference>
<keyword evidence="1" id="KW-0472">Membrane</keyword>
<keyword evidence="3" id="KW-1185">Reference proteome</keyword>
<evidence type="ECO:0000313" key="3">
    <source>
        <dbReference type="Proteomes" id="UP000500741"/>
    </source>
</evidence>
<feature type="transmembrane region" description="Helical" evidence="1">
    <location>
        <begin position="122"/>
        <end position="139"/>
    </location>
</feature>
<accession>A0A6G8B033</accession>
<dbReference type="Proteomes" id="UP000500741">
    <property type="component" value="Chromosome"/>
</dbReference>
<dbReference type="Pfam" id="PF07907">
    <property type="entry name" value="YibE_F"/>
    <property type="match status" value="1"/>
</dbReference>
<protein>
    <submittedName>
        <fullName evidence="2">YibE/F family protein</fullName>
    </submittedName>
</protein>
<dbReference type="KEGG" id="wco:G7084_04245"/>
<dbReference type="EMBL" id="CP049888">
    <property type="protein sequence ID" value="QIL50590.1"/>
    <property type="molecule type" value="Genomic_DNA"/>
</dbReference>
<feature type="transmembrane region" description="Helical" evidence="1">
    <location>
        <begin position="336"/>
        <end position="358"/>
    </location>
</feature>
<keyword evidence="1" id="KW-1133">Transmembrane helix</keyword>
<dbReference type="RefSeq" id="WP_166010343.1">
    <property type="nucleotide sequence ID" value="NZ_CP049888.1"/>
</dbReference>
<keyword evidence="1" id="KW-0812">Transmembrane</keyword>
<proteinExistence type="predicted"/>
<dbReference type="InterPro" id="IPR012507">
    <property type="entry name" value="YibE_F"/>
</dbReference>
<dbReference type="PANTHER" id="PTHR41771">
    <property type="entry name" value="MEMBRANE PROTEIN-RELATED"/>
    <property type="match status" value="1"/>
</dbReference>
<feature type="transmembrane region" description="Helical" evidence="1">
    <location>
        <begin position="10"/>
        <end position="27"/>
    </location>
</feature>